<dbReference type="PANTHER" id="PTHR45624:SF10">
    <property type="entry name" value="SLC (SOLUTE CARRIER) HOMOLOG"/>
    <property type="match status" value="1"/>
</dbReference>
<feature type="transmembrane region" description="Helical" evidence="13">
    <location>
        <begin position="134"/>
        <end position="155"/>
    </location>
</feature>
<dbReference type="SUPFAM" id="SSF103506">
    <property type="entry name" value="Mitochondrial carrier"/>
    <property type="match status" value="1"/>
</dbReference>
<keyword evidence="5" id="KW-0677">Repeat</keyword>
<evidence type="ECO:0000256" key="13">
    <source>
        <dbReference type="SAM" id="Phobius"/>
    </source>
</evidence>
<evidence type="ECO:0000256" key="11">
    <source>
        <dbReference type="RuleBase" id="RU000488"/>
    </source>
</evidence>
<sequence length="336" mass="36551">MFVNSNLHTLAPSTPPTPPSTSPSPIALSNTMSADFWAGYLSGAAGILIGNPLDLVKTRLQAGSRHQSPTLNPTVPIPQQSFTRHFDRAGTLVRGASAPILGYGALNAILFVSYNRTLSLLGDTPAAPTSFSKIFLAGSVGGLATFVVSAPTELVKCRAQVWRDNASSWAIARDTWKHEGLRGLYYGGGITSVRDAVGYGFYFWSYEWGKQTICSPDDTDRQTALKVLLCGGLAGIVTWASIFPLDVVKTRLQTQLSHSPRILGSEQRALLHTEQDRNLTPQKSRLSTVQIAMQAYQTEGTGVFFRGLGICSVRAFVVNAVQWAVYEWMMRLLQPQ</sequence>
<dbReference type="EMBL" id="MCFA01000110">
    <property type="protein sequence ID" value="ORY07263.1"/>
    <property type="molecule type" value="Genomic_DNA"/>
</dbReference>
<dbReference type="Pfam" id="PF00153">
    <property type="entry name" value="Mito_carr"/>
    <property type="match status" value="3"/>
</dbReference>
<keyword evidence="8" id="KW-0496">Mitochondrion</keyword>
<proteinExistence type="inferred from homology"/>
<feature type="transmembrane region" description="Helical" evidence="13">
    <location>
        <begin position="92"/>
        <end position="114"/>
    </location>
</feature>
<dbReference type="GO" id="GO:0022857">
    <property type="term" value="F:transmembrane transporter activity"/>
    <property type="evidence" value="ECO:0007669"/>
    <property type="project" value="TreeGrafter"/>
</dbReference>
<protein>
    <submittedName>
        <fullName evidence="14">Mitochondrial carrier protein-like protein</fullName>
    </submittedName>
</protein>
<evidence type="ECO:0000256" key="4">
    <source>
        <dbReference type="ARBA" id="ARBA00022692"/>
    </source>
</evidence>
<dbReference type="Gene3D" id="1.50.40.10">
    <property type="entry name" value="Mitochondrial carrier domain"/>
    <property type="match status" value="2"/>
</dbReference>
<comment type="caution">
    <text evidence="14">The sequence shown here is derived from an EMBL/GenBank/DDBJ whole genome shotgun (WGS) entry which is preliminary data.</text>
</comment>
<comment type="subcellular location">
    <subcellularLocation>
        <location evidence="1">Mitochondrion membrane</location>
        <topology evidence="1">Multi-pass membrane protein</topology>
    </subcellularLocation>
</comment>
<keyword evidence="3 11" id="KW-0813">Transport</keyword>
<evidence type="ECO:0000256" key="6">
    <source>
        <dbReference type="ARBA" id="ARBA00022792"/>
    </source>
</evidence>
<feature type="repeat" description="Solcar" evidence="10">
    <location>
        <begin position="30"/>
        <end position="120"/>
    </location>
</feature>
<dbReference type="AlphaFoldDB" id="A0A1Y1ZAD4"/>
<evidence type="ECO:0000256" key="10">
    <source>
        <dbReference type="PROSITE-ProRule" id="PRU00282"/>
    </source>
</evidence>
<feature type="compositionally biased region" description="Pro residues" evidence="12">
    <location>
        <begin position="13"/>
        <end position="22"/>
    </location>
</feature>
<evidence type="ECO:0000313" key="15">
    <source>
        <dbReference type="Proteomes" id="UP000193144"/>
    </source>
</evidence>
<reference evidence="14 15" key="1">
    <citation type="submission" date="2016-07" db="EMBL/GenBank/DDBJ databases">
        <title>Pervasive Adenine N6-methylation of Active Genes in Fungi.</title>
        <authorList>
            <consortium name="DOE Joint Genome Institute"/>
            <person name="Mondo S.J."/>
            <person name="Dannebaum R.O."/>
            <person name="Kuo R.C."/>
            <person name="Labutti K."/>
            <person name="Haridas S."/>
            <person name="Kuo A."/>
            <person name="Salamov A."/>
            <person name="Ahrendt S.R."/>
            <person name="Lipzen A."/>
            <person name="Sullivan W."/>
            <person name="Andreopoulos W.B."/>
            <person name="Clum A."/>
            <person name="Lindquist E."/>
            <person name="Daum C."/>
            <person name="Ramamoorthy G.K."/>
            <person name="Gryganskyi A."/>
            <person name="Culley D."/>
            <person name="Magnuson J.K."/>
            <person name="James T.Y."/>
            <person name="O'Malley M.A."/>
            <person name="Stajich J.E."/>
            <person name="Spatafora J.W."/>
            <person name="Visel A."/>
            <person name="Grigoriev I.V."/>
        </authorList>
    </citation>
    <scope>NUCLEOTIDE SEQUENCE [LARGE SCALE GENOMIC DNA]</scope>
    <source>
        <strain evidence="14 15">CBS 115471</strain>
    </source>
</reference>
<dbReference type="OrthoDB" id="193856at2759"/>
<dbReference type="Proteomes" id="UP000193144">
    <property type="component" value="Unassembled WGS sequence"/>
</dbReference>
<dbReference type="InterPro" id="IPR023395">
    <property type="entry name" value="MCP_dom_sf"/>
</dbReference>
<evidence type="ECO:0000256" key="7">
    <source>
        <dbReference type="ARBA" id="ARBA00022989"/>
    </source>
</evidence>
<dbReference type="PROSITE" id="PS50920">
    <property type="entry name" value="SOLCAR"/>
    <property type="match status" value="3"/>
</dbReference>
<keyword evidence="6" id="KW-0999">Mitochondrion inner membrane</keyword>
<evidence type="ECO:0000256" key="9">
    <source>
        <dbReference type="ARBA" id="ARBA00023136"/>
    </source>
</evidence>
<evidence type="ECO:0000256" key="8">
    <source>
        <dbReference type="ARBA" id="ARBA00023128"/>
    </source>
</evidence>
<evidence type="ECO:0000256" key="3">
    <source>
        <dbReference type="ARBA" id="ARBA00022448"/>
    </source>
</evidence>
<dbReference type="InterPro" id="IPR018108">
    <property type="entry name" value="MCP_transmembrane"/>
</dbReference>
<keyword evidence="7 13" id="KW-1133">Transmembrane helix</keyword>
<evidence type="ECO:0000256" key="2">
    <source>
        <dbReference type="ARBA" id="ARBA00006375"/>
    </source>
</evidence>
<feature type="transmembrane region" description="Helical" evidence="13">
    <location>
        <begin position="224"/>
        <end position="245"/>
    </location>
</feature>
<evidence type="ECO:0000256" key="5">
    <source>
        <dbReference type="ARBA" id="ARBA00022737"/>
    </source>
</evidence>
<organism evidence="14 15">
    <name type="scientific">Clohesyomyces aquaticus</name>
    <dbReference type="NCBI Taxonomy" id="1231657"/>
    <lineage>
        <taxon>Eukaryota</taxon>
        <taxon>Fungi</taxon>
        <taxon>Dikarya</taxon>
        <taxon>Ascomycota</taxon>
        <taxon>Pezizomycotina</taxon>
        <taxon>Dothideomycetes</taxon>
        <taxon>Pleosporomycetidae</taxon>
        <taxon>Pleosporales</taxon>
        <taxon>Lindgomycetaceae</taxon>
        <taxon>Clohesyomyces</taxon>
    </lineage>
</organism>
<feature type="repeat" description="Solcar" evidence="10">
    <location>
        <begin position="129"/>
        <end position="212"/>
    </location>
</feature>
<dbReference type="PANTHER" id="PTHR45624">
    <property type="entry name" value="MITOCHONDRIAL BASIC AMINO ACIDS TRANSPORTER-RELATED"/>
    <property type="match status" value="1"/>
</dbReference>
<keyword evidence="4 10" id="KW-0812">Transmembrane</keyword>
<comment type="similarity">
    <text evidence="2 11">Belongs to the mitochondrial carrier (TC 2.A.29) family.</text>
</comment>
<name>A0A1Y1ZAD4_9PLEO</name>
<keyword evidence="9 10" id="KW-0472">Membrane</keyword>
<evidence type="ECO:0000256" key="12">
    <source>
        <dbReference type="SAM" id="MobiDB-lite"/>
    </source>
</evidence>
<evidence type="ECO:0000313" key="14">
    <source>
        <dbReference type="EMBL" id="ORY07263.1"/>
    </source>
</evidence>
<dbReference type="InterPro" id="IPR050567">
    <property type="entry name" value="Mitochondrial_Carrier"/>
</dbReference>
<evidence type="ECO:0000256" key="1">
    <source>
        <dbReference type="ARBA" id="ARBA00004225"/>
    </source>
</evidence>
<feature type="region of interest" description="Disordered" evidence="12">
    <location>
        <begin position="1"/>
        <end position="25"/>
    </location>
</feature>
<feature type="repeat" description="Solcar" evidence="10">
    <location>
        <begin position="222"/>
        <end position="332"/>
    </location>
</feature>
<feature type="transmembrane region" description="Helical" evidence="13">
    <location>
        <begin position="183"/>
        <end position="204"/>
    </location>
</feature>
<gene>
    <name evidence="14" type="ORF">BCR34DRAFT_570727</name>
</gene>
<dbReference type="STRING" id="1231657.A0A1Y1ZAD4"/>
<keyword evidence="15" id="KW-1185">Reference proteome</keyword>
<accession>A0A1Y1ZAD4</accession>
<dbReference type="GO" id="GO:0031966">
    <property type="term" value="C:mitochondrial membrane"/>
    <property type="evidence" value="ECO:0007669"/>
    <property type="project" value="UniProtKB-SubCell"/>
</dbReference>